<proteinExistence type="inferred from homology"/>
<sequence length="203" mass="22151">MKIVVYCGASTGQNPAFKTATQALGQWIVAEQHTLVYGGGKVGLMGLLADTVLAGGAKVIGIMPTFLAERELSHPQLTELQLVESMSERKNKMIALGDCYIALPGGPGTLEEIAEVISWARIGQHQNACILYNVADYYTPLAQFYDQMVANGFLTATDRSVTSFSSNVTEIAAFLKDYQPPVVRQYQNQSESNRLEAINLEEK</sequence>
<dbReference type="GO" id="GO:0016799">
    <property type="term" value="F:hydrolase activity, hydrolyzing N-glycosyl compounds"/>
    <property type="evidence" value="ECO:0007669"/>
    <property type="project" value="TreeGrafter"/>
</dbReference>
<dbReference type="EMBL" id="AODH01000043">
    <property type="protein sequence ID" value="EUJ37109.1"/>
    <property type="molecule type" value="Genomic_DNA"/>
</dbReference>
<dbReference type="Proteomes" id="UP000019243">
    <property type="component" value="Unassembled WGS sequence"/>
</dbReference>
<dbReference type="AlphaFoldDB" id="W7CCQ6"/>
<dbReference type="Gene3D" id="3.40.50.450">
    <property type="match status" value="1"/>
</dbReference>
<organism evidence="3 4">
    <name type="scientific">Brochothrix campestris FSL F6-1037</name>
    <dbReference type="NCBI Taxonomy" id="1265861"/>
    <lineage>
        <taxon>Bacteria</taxon>
        <taxon>Bacillati</taxon>
        <taxon>Bacillota</taxon>
        <taxon>Bacilli</taxon>
        <taxon>Bacillales</taxon>
        <taxon>Listeriaceae</taxon>
        <taxon>Brochothrix</taxon>
    </lineage>
</organism>
<dbReference type="GO" id="GO:0009691">
    <property type="term" value="P:cytokinin biosynthetic process"/>
    <property type="evidence" value="ECO:0007669"/>
    <property type="project" value="UniProtKB-UniRule"/>
</dbReference>
<gene>
    <name evidence="3" type="ORF">BCAMP_10110</name>
</gene>
<dbReference type="Pfam" id="PF03641">
    <property type="entry name" value="Lysine_decarbox"/>
    <property type="match status" value="1"/>
</dbReference>
<comment type="caution">
    <text evidence="3">The sequence shown here is derived from an EMBL/GenBank/DDBJ whole genome shotgun (WGS) entry which is preliminary data.</text>
</comment>
<accession>W7CCQ6</accession>
<evidence type="ECO:0000256" key="1">
    <source>
        <dbReference type="ARBA" id="ARBA00006763"/>
    </source>
</evidence>
<protein>
    <recommendedName>
        <fullName evidence="2">Cytokinin riboside 5'-monophosphate phosphoribohydrolase</fullName>
        <ecNumber evidence="2">3.2.2.n1</ecNumber>
    </recommendedName>
</protein>
<keyword evidence="2" id="KW-0203">Cytokinin biosynthesis</keyword>
<dbReference type="EC" id="3.2.2.n1" evidence="2"/>
<dbReference type="OrthoDB" id="9801098at2"/>
<dbReference type="InterPro" id="IPR005269">
    <property type="entry name" value="LOG"/>
</dbReference>
<evidence type="ECO:0000313" key="4">
    <source>
        <dbReference type="Proteomes" id="UP000019243"/>
    </source>
</evidence>
<dbReference type="GO" id="GO:0005829">
    <property type="term" value="C:cytosol"/>
    <property type="evidence" value="ECO:0007669"/>
    <property type="project" value="TreeGrafter"/>
</dbReference>
<dbReference type="InterPro" id="IPR031100">
    <property type="entry name" value="LOG_fam"/>
</dbReference>
<dbReference type="PATRIC" id="fig|1265861.3.peg.1983"/>
<name>W7CCQ6_9LIST</name>
<evidence type="ECO:0000313" key="3">
    <source>
        <dbReference type="EMBL" id="EUJ37109.1"/>
    </source>
</evidence>
<dbReference type="SUPFAM" id="SSF102405">
    <property type="entry name" value="MCP/YpsA-like"/>
    <property type="match status" value="1"/>
</dbReference>
<keyword evidence="4" id="KW-1185">Reference proteome</keyword>
<reference evidence="3 4" key="1">
    <citation type="submission" date="2012-12" db="EMBL/GenBank/DDBJ databases">
        <title>Novel taxa of Listeriaceae from agricultural environments in the United States.</title>
        <authorList>
            <person name="den Bakker H.C."/>
            <person name="Allred A."/>
            <person name="Warchocki S."/>
            <person name="Wright E.M."/>
            <person name="Burrell A."/>
            <person name="Nightingale K.K."/>
            <person name="Kephart D."/>
            <person name="Wiedmann M."/>
        </authorList>
    </citation>
    <scope>NUCLEOTIDE SEQUENCE [LARGE SCALE GENOMIC DNA]</scope>
    <source>
        <strain evidence="3 4">FSL F6-1037</strain>
    </source>
</reference>
<keyword evidence="2" id="KW-0378">Hydrolase</keyword>
<dbReference type="STRING" id="1265861.BCAMP_10110"/>
<comment type="similarity">
    <text evidence="1 2">Belongs to the LOG family.</text>
</comment>
<dbReference type="PANTHER" id="PTHR31223:SF70">
    <property type="entry name" value="LOG FAMILY PROTEIN YJL055W"/>
    <property type="match status" value="1"/>
</dbReference>
<evidence type="ECO:0000256" key="2">
    <source>
        <dbReference type="RuleBase" id="RU363015"/>
    </source>
</evidence>
<dbReference type="NCBIfam" id="TIGR00730">
    <property type="entry name" value="Rossman fold protein, TIGR00730 family"/>
    <property type="match status" value="1"/>
</dbReference>
<dbReference type="RefSeq" id="WP_051457018.1">
    <property type="nucleotide sequence ID" value="NZ_AODH01000043.1"/>
</dbReference>
<dbReference type="PANTHER" id="PTHR31223">
    <property type="entry name" value="LOG FAMILY PROTEIN YJL055W"/>
    <property type="match status" value="1"/>
</dbReference>